<reference evidence="2" key="1">
    <citation type="submission" date="2009-01" db="EMBL/GenBank/DDBJ databases">
        <title>Complete sequence of chromosome of Arthrobacter chlorophenolicus A6.</title>
        <authorList>
            <consortium name="US DOE Joint Genome Institute"/>
            <person name="Lucas S."/>
            <person name="Copeland A."/>
            <person name="Lapidus A."/>
            <person name="Glavina del Rio T."/>
            <person name="Tice H."/>
            <person name="Bruce D."/>
            <person name="Goodwin L."/>
            <person name="Pitluck S."/>
            <person name="Goltsman E."/>
            <person name="Clum A."/>
            <person name="Larimer F."/>
            <person name="Land M."/>
            <person name="Hauser L."/>
            <person name="Kyrpides N."/>
            <person name="Mikhailova N."/>
            <person name="Jansson J."/>
            <person name="Richardson P."/>
        </authorList>
    </citation>
    <scope>NUCLEOTIDE SEQUENCE [LARGE SCALE GENOMIC DNA]</scope>
    <source>
        <strain evidence="2">A6</strain>
    </source>
</reference>
<proteinExistence type="predicted"/>
<feature type="region of interest" description="Disordered" evidence="1">
    <location>
        <begin position="1"/>
        <end position="71"/>
    </location>
</feature>
<evidence type="ECO:0000313" key="3">
    <source>
        <dbReference type="Proteomes" id="UP000002505"/>
    </source>
</evidence>
<name>B8HEF4_PSECP</name>
<keyword evidence="3" id="KW-1185">Reference proteome</keyword>
<gene>
    <name evidence="2" type="ordered locus">Achl_2937</name>
</gene>
<evidence type="ECO:0000313" key="2">
    <source>
        <dbReference type="EMBL" id="ACL40899.1"/>
    </source>
</evidence>
<dbReference type="AlphaFoldDB" id="B8HEF4"/>
<feature type="compositionally biased region" description="Basic and acidic residues" evidence="1">
    <location>
        <begin position="32"/>
        <end position="45"/>
    </location>
</feature>
<dbReference type="EMBL" id="CP001341">
    <property type="protein sequence ID" value="ACL40899.1"/>
    <property type="molecule type" value="Genomic_DNA"/>
</dbReference>
<dbReference type="HOGENOM" id="CLU_2731213_0_0_11"/>
<accession>B8HEF4</accession>
<feature type="compositionally biased region" description="Basic and acidic residues" evidence="1">
    <location>
        <begin position="1"/>
        <end position="11"/>
    </location>
</feature>
<evidence type="ECO:0000256" key="1">
    <source>
        <dbReference type="SAM" id="MobiDB-lite"/>
    </source>
</evidence>
<sequence length="71" mass="7328">MVGRSDFDAEGRVSAAPDDLTHHPAPAQQKGRKPDVGRIRNDEGMKSAPEALTIGITSKGGAGTTKNEGNG</sequence>
<dbReference type="KEGG" id="ach:Achl_2937"/>
<organism evidence="2 3">
    <name type="scientific">Pseudarthrobacter chlorophenolicus (strain ATCC 700700 / DSM 12829 / CIP 107037 / JCM 12360 / KCTC 9906 / NCIMB 13794 / A6)</name>
    <name type="common">Arthrobacter chlorophenolicus</name>
    <dbReference type="NCBI Taxonomy" id="452863"/>
    <lineage>
        <taxon>Bacteria</taxon>
        <taxon>Bacillati</taxon>
        <taxon>Actinomycetota</taxon>
        <taxon>Actinomycetes</taxon>
        <taxon>Micrococcales</taxon>
        <taxon>Micrococcaceae</taxon>
        <taxon>Pseudarthrobacter</taxon>
    </lineage>
</organism>
<dbReference type="Proteomes" id="UP000002505">
    <property type="component" value="Chromosome"/>
</dbReference>
<protein>
    <submittedName>
        <fullName evidence="2">Uncharacterized protein</fullName>
    </submittedName>
</protein>